<evidence type="ECO:0000313" key="3">
    <source>
        <dbReference type="Proteomes" id="UP001501183"/>
    </source>
</evidence>
<proteinExistence type="predicted"/>
<organism evidence="2 3">
    <name type="scientific">Rhodococcus olei</name>
    <dbReference type="NCBI Taxonomy" id="2161675"/>
    <lineage>
        <taxon>Bacteria</taxon>
        <taxon>Bacillati</taxon>
        <taxon>Actinomycetota</taxon>
        <taxon>Actinomycetes</taxon>
        <taxon>Mycobacteriales</taxon>
        <taxon>Nocardiaceae</taxon>
        <taxon>Rhodococcus</taxon>
    </lineage>
</organism>
<dbReference type="RefSeq" id="WP_345353073.1">
    <property type="nucleotide sequence ID" value="NZ_BAABFB010000075.1"/>
</dbReference>
<dbReference type="Proteomes" id="UP001501183">
    <property type="component" value="Unassembled WGS sequence"/>
</dbReference>
<dbReference type="CDD" id="cd00531">
    <property type="entry name" value="NTF2_like"/>
    <property type="match status" value="1"/>
</dbReference>
<dbReference type="EMBL" id="BAABFB010000075">
    <property type="protein sequence ID" value="GAA4490541.1"/>
    <property type="molecule type" value="Genomic_DNA"/>
</dbReference>
<comment type="caution">
    <text evidence="2">The sequence shown here is derived from an EMBL/GenBank/DDBJ whole genome shotgun (WGS) entry which is preliminary data.</text>
</comment>
<accession>A0ABP8PP67</accession>
<reference evidence="3" key="1">
    <citation type="journal article" date="2019" name="Int. J. Syst. Evol. Microbiol.">
        <title>The Global Catalogue of Microorganisms (GCM) 10K type strain sequencing project: providing services to taxonomists for standard genome sequencing and annotation.</title>
        <authorList>
            <consortium name="The Broad Institute Genomics Platform"/>
            <consortium name="The Broad Institute Genome Sequencing Center for Infectious Disease"/>
            <person name="Wu L."/>
            <person name="Ma J."/>
        </authorList>
    </citation>
    <scope>NUCLEOTIDE SEQUENCE [LARGE SCALE GENOMIC DNA]</scope>
    <source>
        <strain evidence="3">JCM 32206</strain>
    </source>
</reference>
<dbReference type="InterPro" id="IPR037401">
    <property type="entry name" value="SnoaL-like"/>
</dbReference>
<gene>
    <name evidence="2" type="ORF">GCM10023094_54040</name>
</gene>
<feature type="domain" description="SnoaL-like" evidence="1">
    <location>
        <begin position="11"/>
        <end position="128"/>
    </location>
</feature>
<dbReference type="InterPro" id="IPR032710">
    <property type="entry name" value="NTF2-like_dom_sf"/>
</dbReference>
<keyword evidence="3" id="KW-1185">Reference proteome</keyword>
<dbReference type="Pfam" id="PF13577">
    <property type="entry name" value="SnoaL_4"/>
    <property type="match status" value="1"/>
</dbReference>
<evidence type="ECO:0000259" key="1">
    <source>
        <dbReference type="Pfam" id="PF13577"/>
    </source>
</evidence>
<dbReference type="SUPFAM" id="SSF54427">
    <property type="entry name" value="NTF2-like"/>
    <property type="match status" value="1"/>
</dbReference>
<dbReference type="Gene3D" id="3.10.450.50">
    <property type="match status" value="1"/>
</dbReference>
<sequence length="144" mass="16367">MSSPSPADFADWQSIRTLTAIYNRCFDKSDADGWAGTFVDTGRLEVAGEGVAYTGHQELREFCRSRGWGILHMTLDPEVTVTGGRAEQRCNLVMFRRHENRERPTLMATGRYADSLVRTPDGWRFEHRLVELDNRLGYTPGEPT</sequence>
<evidence type="ECO:0000313" key="2">
    <source>
        <dbReference type="EMBL" id="GAA4490541.1"/>
    </source>
</evidence>
<protein>
    <recommendedName>
        <fullName evidence="1">SnoaL-like domain-containing protein</fullName>
    </recommendedName>
</protein>
<name>A0ABP8PP67_9NOCA</name>